<organism evidence="9 10">
    <name type="scientific">Trichomonascus ciferrii</name>
    <dbReference type="NCBI Taxonomy" id="44093"/>
    <lineage>
        <taxon>Eukaryota</taxon>
        <taxon>Fungi</taxon>
        <taxon>Dikarya</taxon>
        <taxon>Ascomycota</taxon>
        <taxon>Saccharomycotina</taxon>
        <taxon>Dipodascomycetes</taxon>
        <taxon>Dipodascales</taxon>
        <taxon>Trichomonascaceae</taxon>
        <taxon>Trichomonascus</taxon>
        <taxon>Trichomonascus ciferrii complex</taxon>
    </lineage>
</organism>
<keyword evidence="5" id="KW-0804">Transcription</keyword>
<keyword evidence="3" id="KW-0805">Transcription regulation</keyword>
<dbReference type="VEuPathDB" id="FungiDB:TRICI_003942"/>
<dbReference type="AlphaFoldDB" id="A0A642V2C4"/>
<keyword evidence="1" id="KW-0479">Metal-binding</keyword>
<dbReference type="GO" id="GO:0000981">
    <property type="term" value="F:DNA-binding transcription factor activity, RNA polymerase II-specific"/>
    <property type="evidence" value="ECO:0007669"/>
    <property type="project" value="InterPro"/>
</dbReference>
<dbReference type="SUPFAM" id="SSF57701">
    <property type="entry name" value="Zn2/Cys6 DNA-binding domain"/>
    <property type="match status" value="1"/>
</dbReference>
<keyword evidence="6" id="KW-0539">Nucleus</keyword>
<dbReference type="SMART" id="SM00066">
    <property type="entry name" value="GAL4"/>
    <property type="match status" value="1"/>
</dbReference>
<evidence type="ECO:0000256" key="3">
    <source>
        <dbReference type="ARBA" id="ARBA00023015"/>
    </source>
</evidence>
<evidence type="ECO:0000256" key="1">
    <source>
        <dbReference type="ARBA" id="ARBA00022723"/>
    </source>
</evidence>
<dbReference type="PROSITE" id="PS50048">
    <property type="entry name" value="ZN2_CY6_FUNGAL_2"/>
    <property type="match status" value="1"/>
</dbReference>
<dbReference type="Proteomes" id="UP000761534">
    <property type="component" value="Unassembled WGS sequence"/>
</dbReference>
<dbReference type="PROSITE" id="PS00463">
    <property type="entry name" value="ZN2_CY6_FUNGAL_1"/>
    <property type="match status" value="1"/>
</dbReference>
<comment type="caution">
    <text evidence="9">The sequence shown here is derived from an EMBL/GenBank/DDBJ whole genome shotgun (WGS) entry which is preliminary data.</text>
</comment>
<dbReference type="Pfam" id="PF04082">
    <property type="entry name" value="Fungal_trans"/>
    <property type="match status" value="1"/>
</dbReference>
<dbReference type="GO" id="GO:0006351">
    <property type="term" value="P:DNA-templated transcription"/>
    <property type="evidence" value="ECO:0007669"/>
    <property type="project" value="InterPro"/>
</dbReference>
<dbReference type="EMBL" id="SWFS01000295">
    <property type="protein sequence ID" value="KAA8911061.1"/>
    <property type="molecule type" value="Genomic_DNA"/>
</dbReference>
<evidence type="ECO:0000256" key="6">
    <source>
        <dbReference type="ARBA" id="ARBA00023242"/>
    </source>
</evidence>
<dbReference type="GO" id="GO:0008270">
    <property type="term" value="F:zinc ion binding"/>
    <property type="evidence" value="ECO:0007669"/>
    <property type="project" value="InterPro"/>
</dbReference>
<dbReference type="Gene3D" id="4.10.240.10">
    <property type="entry name" value="Zn(2)-C6 fungal-type DNA-binding domain"/>
    <property type="match status" value="1"/>
</dbReference>
<proteinExistence type="predicted"/>
<evidence type="ECO:0000313" key="9">
    <source>
        <dbReference type="EMBL" id="KAA8911061.1"/>
    </source>
</evidence>
<name>A0A642V2C4_9ASCO</name>
<protein>
    <recommendedName>
        <fullName evidence="8">Zn(2)-C6 fungal-type domain-containing protein</fullName>
    </recommendedName>
</protein>
<reference evidence="9" key="1">
    <citation type="journal article" date="2019" name="G3 (Bethesda)">
        <title>Genome Assemblies of Two Rare Opportunistic Yeast Pathogens: Diutina rugosa (syn. Candida rugosa) and Trichomonascus ciferrii (syn. Candida ciferrii).</title>
        <authorList>
            <person name="Mixao V."/>
            <person name="Saus E."/>
            <person name="Hansen A.P."/>
            <person name="Lass-Florl C."/>
            <person name="Gabaldon T."/>
        </authorList>
    </citation>
    <scope>NUCLEOTIDE SEQUENCE</scope>
    <source>
        <strain evidence="9">CBS 4856</strain>
    </source>
</reference>
<evidence type="ECO:0000259" key="8">
    <source>
        <dbReference type="PROSITE" id="PS50048"/>
    </source>
</evidence>
<dbReference type="InterPro" id="IPR007219">
    <property type="entry name" value="XnlR_reg_dom"/>
</dbReference>
<dbReference type="InterPro" id="IPR001138">
    <property type="entry name" value="Zn2Cys6_DnaBD"/>
</dbReference>
<dbReference type="SMART" id="SM00906">
    <property type="entry name" value="Fungal_trans"/>
    <property type="match status" value="1"/>
</dbReference>
<keyword evidence="10" id="KW-1185">Reference proteome</keyword>
<evidence type="ECO:0000256" key="4">
    <source>
        <dbReference type="ARBA" id="ARBA00023125"/>
    </source>
</evidence>
<dbReference type="CDD" id="cd12148">
    <property type="entry name" value="fungal_TF_MHR"/>
    <property type="match status" value="1"/>
</dbReference>
<feature type="region of interest" description="Disordered" evidence="7">
    <location>
        <begin position="53"/>
        <end position="79"/>
    </location>
</feature>
<sequence>MSSSRASKACQTCHRRRVKCDASEVGLPCTRCKQGGVPDCRFIVSRRGTYDRRKRKLSMSSGGEPLSPELTRQSGSPSSVSWSTVVDEMFSRSSEKKVMDTKSITYLGESLLLPLMMMDDRGGGVQMHHEVGNTHPNHLSQQELALLESKGAFTRCAPRAERALVAIFLDNIYRMYPVVNRQEFLDEYNADKTPWILLHAVCFISSIYAPVSLLHSCGFTDPVEARNTFYTRGKILFDLNYERNKLVLVQAQILFSFYVGRPDDLWYAHTWIGMAVTTAETLGMHRTMTIWNMPEKDKSLFRRLFWILFNRDASIAALFGRTPRVNIEHCDKEVPCLADFEGVYPDEAGAYYQIELSKLTLILREITVYRCNDTPWEGRNSYLCERLIQWKGHLPPVLQWDESSDDLQNTNINALCLEMLYHHHIIYIHLPNPNFYSSSSSELQSLIDTATRRITAIARHWVTSSLISRVPHECYPAIFAAEVVLYSQMKHGDPNRANLARAQLDVCQMTLREICHYWESASWIMHLFEVLINKHRSNNPSPSSSGFQTFCEDVPNRTPDQSGLNDFIAFLSAWQGNEAPLLESNELNSLFHNILD</sequence>
<evidence type="ECO:0000256" key="7">
    <source>
        <dbReference type="SAM" id="MobiDB-lite"/>
    </source>
</evidence>
<dbReference type="CDD" id="cd00067">
    <property type="entry name" value="GAL4"/>
    <property type="match status" value="1"/>
</dbReference>
<dbReference type="InterPro" id="IPR052073">
    <property type="entry name" value="Amide_Lactam_Regulators"/>
</dbReference>
<dbReference type="PANTHER" id="PTHR47171">
    <property type="entry name" value="FARA-RELATED"/>
    <property type="match status" value="1"/>
</dbReference>
<evidence type="ECO:0000313" key="10">
    <source>
        <dbReference type="Proteomes" id="UP000761534"/>
    </source>
</evidence>
<keyword evidence="2" id="KW-0862">Zinc</keyword>
<accession>A0A642V2C4</accession>
<evidence type="ECO:0000256" key="5">
    <source>
        <dbReference type="ARBA" id="ARBA00023163"/>
    </source>
</evidence>
<feature type="domain" description="Zn(2)-C6 fungal-type" evidence="8">
    <location>
        <begin position="9"/>
        <end position="42"/>
    </location>
</feature>
<gene>
    <name evidence="9" type="ORF">TRICI_003942</name>
</gene>
<evidence type="ECO:0000256" key="2">
    <source>
        <dbReference type="ARBA" id="ARBA00022833"/>
    </source>
</evidence>
<dbReference type="GO" id="GO:0003677">
    <property type="term" value="F:DNA binding"/>
    <property type="evidence" value="ECO:0007669"/>
    <property type="project" value="UniProtKB-KW"/>
</dbReference>
<keyword evidence="4" id="KW-0238">DNA-binding</keyword>
<dbReference type="Pfam" id="PF00172">
    <property type="entry name" value="Zn_clus"/>
    <property type="match status" value="1"/>
</dbReference>
<dbReference type="PANTHER" id="PTHR47171:SF1">
    <property type="entry name" value="ZN(II)2CYS6 TRANSCRIPTION FACTOR (EUROFUNG)"/>
    <property type="match status" value="1"/>
</dbReference>
<dbReference type="InterPro" id="IPR036864">
    <property type="entry name" value="Zn2-C6_fun-type_DNA-bd_sf"/>
</dbReference>
<dbReference type="OrthoDB" id="2264294at2759"/>